<dbReference type="NCBIfam" id="NF045891">
    <property type="entry name" value="ICE_Mbov_0400"/>
    <property type="match status" value="1"/>
</dbReference>
<comment type="caution">
    <text evidence="2">The sequence shown here is derived from an EMBL/GenBank/DDBJ whole genome shotgun (WGS) entry which is preliminary data.</text>
</comment>
<reference evidence="2 3" key="1">
    <citation type="submission" date="2018-06" db="EMBL/GenBank/DDBJ databases">
        <title>Genomic Encyclopedia of Archaeal and Bacterial Type Strains, Phase II (KMG-II): from individual species to whole genera.</title>
        <authorList>
            <person name="Goeker M."/>
        </authorList>
    </citation>
    <scope>NUCLEOTIDE SEQUENCE [LARGE SCALE GENOMIC DNA]</scope>
    <source>
        <strain evidence="2 3">ATCC 29103</strain>
    </source>
</reference>
<accession>A0A318UJP2</accession>
<dbReference type="AlphaFoldDB" id="A0A318UJP2"/>
<gene>
    <name evidence="2" type="ORF">BCF88_10360</name>
</gene>
<feature type="region of interest" description="Disordered" evidence="1">
    <location>
        <begin position="206"/>
        <end position="229"/>
    </location>
</feature>
<protein>
    <submittedName>
        <fullName evidence="2">Uncharacterized protein</fullName>
    </submittedName>
</protein>
<dbReference type="RefSeq" id="WP_110858213.1">
    <property type="nucleotide sequence ID" value="NZ_LS991949.1"/>
</dbReference>
<dbReference type="Proteomes" id="UP000247715">
    <property type="component" value="Unassembled WGS sequence"/>
</dbReference>
<organism evidence="2 3">
    <name type="scientific">Metamycoplasma alkalescens</name>
    <dbReference type="NCBI Taxonomy" id="45363"/>
    <lineage>
        <taxon>Bacteria</taxon>
        <taxon>Bacillati</taxon>
        <taxon>Mycoplasmatota</taxon>
        <taxon>Mycoplasmoidales</taxon>
        <taxon>Metamycoplasmataceae</taxon>
        <taxon>Metamycoplasma</taxon>
    </lineage>
</organism>
<evidence type="ECO:0000313" key="2">
    <source>
        <dbReference type="EMBL" id="PYF43633.1"/>
    </source>
</evidence>
<name>A0A318UJP2_9BACT</name>
<dbReference type="EMBL" id="QKLP01000003">
    <property type="protein sequence ID" value="PYF43633.1"/>
    <property type="molecule type" value="Genomic_DNA"/>
</dbReference>
<sequence>MNNEMMIGIVYKKRNKGNKLPIAKDKYGNLIEGHGTNRPYVIFYSDKKVYYLSLKSITNQNRIQTKNDKTNFISKIDTYGQEKEIAINCSVINVMDRDLFESLYVEDKKNNFQTSPQIYDEVMNILYKNINYIKYFEVDHFDFKNNNTIWKTDEQAIKNQKICVPIIKAYANIDRKIIDKLKQDPKKFYQYVEDVYKKVGDNNKKVNDNYKKANDNDKEELDNKRPLRL</sequence>
<proteinExistence type="predicted"/>
<evidence type="ECO:0000313" key="3">
    <source>
        <dbReference type="Proteomes" id="UP000247715"/>
    </source>
</evidence>
<evidence type="ECO:0000256" key="1">
    <source>
        <dbReference type="SAM" id="MobiDB-lite"/>
    </source>
</evidence>